<protein>
    <recommendedName>
        <fullName evidence="1">F-box domain-containing protein</fullName>
    </recommendedName>
</protein>
<keyword evidence="3" id="KW-1185">Reference proteome</keyword>
<dbReference type="AlphaFoldDB" id="A0AAV9VN13"/>
<sequence>MSTEPKNLSCIPAEIRILIISYLGPSDLFSLLRTNKSLSSIAYEQLYSRLHFGANTYLKMGAKLEPPQICGRPLNLHIRILPENGWCLLDRIIHRGKVEDEVYTPSSSFPGSELTRTLFIDSFSNSINAVGYEGSMLLRLCSTLAQVIDDGGMPRFADAFFVCPDGGVLGEVVAQNLKPLIDALKRRSKSPNTQVSVGLKLITSSSYRVLQPSHTLVSHINPEVLTHLDLQLSLRNVRKGTHIKEPVNHTGNAIFEARYLLNTLSKTLQLKFLRLGSVLNNRGFNPQYNYVEIEEFGKVLMRLQGAILGLEKLETLVLYGVIFHNSWFVIPPKNVKKLVYIGPFTDVWYRRFAEQPLVGVEDLTIRYFDKDYGCWGNSDGWKLDLRDVRVSGLKRFRFNGYCGHEEWVYRLIQRNEGLEVVRGNVDVEMMEAMGWSIYIKEGDVYWLKRQVDDIDS</sequence>
<gene>
    <name evidence="2" type="ORF">TWF730_004961</name>
</gene>
<dbReference type="InterPro" id="IPR001810">
    <property type="entry name" value="F-box_dom"/>
</dbReference>
<proteinExistence type="predicted"/>
<evidence type="ECO:0000259" key="1">
    <source>
        <dbReference type="PROSITE" id="PS50181"/>
    </source>
</evidence>
<dbReference type="InterPro" id="IPR036047">
    <property type="entry name" value="F-box-like_dom_sf"/>
</dbReference>
<dbReference type="PROSITE" id="PS50181">
    <property type="entry name" value="FBOX"/>
    <property type="match status" value="1"/>
</dbReference>
<organism evidence="2 3">
    <name type="scientific">Orbilia blumenaviensis</name>
    <dbReference type="NCBI Taxonomy" id="1796055"/>
    <lineage>
        <taxon>Eukaryota</taxon>
        <taxon>Fungi</taxon>
        <taxon>Dikarya</taxon>
        <taxon>Ascomycota</taxon>
        <taxon>Pezizomycotina</taxon>
        <taxon>Orbiliomycetes</taxon>
        <taxon>Orbiliales</taxon>
        <taxon>Orbiliaceae</taxon>
        <taxon>Orbilia</taxon>
    </lineage>
</organism>
<dbReference type="Pfam" id="PF12937">
    <property type="entry name" value="F-box-like"/>
    <property type="match status" value="1"/>
</dbReference>
<comment type="caution">
    <text evidence="2">The sequence shown here is derived from an EMBL/GenBank/DDBJ whole genome shotgun (WGS) entry which is preliminary data.</text>
</comment>
<name>A0AAV9VN13_9PEZI</name>
<reference evidence="2 3" key="1">
    <citation type="submission" date="2019-10" db="EMBL/GenBank/DDBJ databases">
        <authorList>
            <person name="Palmer J.M."/>
        </authorList>
    </citation>
    <scope>NUCLEOTIDE SEQUENCE [LARGE SCALE GENOMIC DNA]</scope>
    <source>
        <strain evidence="2 3">TWF730</strain>
    </source>
</reference>
<dbReference type="EMBL" id="JAVHNS010000002">
    <property type="protein sequence ID" value="KAK6361220.1"/>
    <property type="molecule type" value="Genomic_DNA"/>
</dbReference>
<accession>A0AAV9VN13</accession>
<dbReference type="Proteomes" id="UP001373714">
    <property type="component" value="Unassembled WGS sequence"/>
</dbReference>
<dbReference type="SUPFAM" id="SSF81383">
    <property type="entry name" value="F-box domain"/>
    <property type="match status" value="1"/>
</dbReference>
<feature type="domain" description="F-box" evidence="1">
    <location>
        <begin position="5"/>
        <end position="50"/>
    </location>
</feature>
<evidence type="ECO:0000313" key="3">
    <source>
        <dbReference type="Proteomes" id="UP001373714"/>
    </source>
</evidence>
<evidence type="ECO:0000313" key="2">
    <source>
        <dbReference type="EMBL" id="KAK6361220.1"/>
    </source>
</evidence>